<dbReference type="HOGENOM" id="CLU_1756754_0_0_5"/>
<keyword evidence="1" id="KW-0732">Signal</keyword>
<gene>
    <name evidence="2" type="ordered locus">MICA_9</name>
</gene>
<evidence type="ECO:0000313" key="3">
    <source>
        <dbReference type="Proteomes" id="UP000009286"/>
    </source>
</evidence>
<evidence type="ECO:0000313" key="2">
    <source>
        <dbReference type="EMBL" id="AEP08357.1"/>
    </source>
</evidence>
<organism evidence="2 3">
    <name type="scientific">Micavibrio aeruginosavorus (strain ARL-13)</name>
    <dbReference type="NCBI Taxonomy" id="856793"/>
    <lineage>
        <taxon>Bacteria</taxon>
        <taxon>Pseudomonadati</taxon>
        <taxon>Bdellovibrionota</taxon>
        <taxon>Bdellovibrionia</taxon>
        <taxon>Bdellovibrionales</taxon>
        <taxon>Pseudobdellovibrionaceae</taxon>
        <taxon>Micavibrio</taxon>
    </lineage>
</organism>
<sequence length="160" mass="17309">MSVILSRGRIMPKKNTSKRTALAALAAVMILAPVTPARAFETSSPTNTEAAAIVPFSLKLPLPEADGCLPLLHKSTGENPAYAMDQTRRIQGESASVSIVLGVRFALGPDIKRHPSRRDDADDDVAFGAWAVRDDGVGNSQALAMSEYRRCRAQLQDDRY</sequence>
<keyword evidence="3" id="KW-1185">Reference proteome</keyword>
<dbReference type="KEGG" id="mai:MICA_9"/>
<proteinExistence type="predicted"/>
<feature type="signal peptide" evidence="1">
    <location>
        <begin position="1"/>
        <end position="39"/>
    </location>
</feature>
<evidence type="ECO:0000256" key="1">
    <source>
        <dbReference type="SAM" id="SignalP"/>
    </source>
</evidence>
<protein>
    <submittedName>
        <fullName evidence="2">Uncharacterized protein</fullName>
    </submittedName>
</protein>
<reference evidence="2 3" key="1">
    <citation type="journal article" date="2011" name="BMC Genomics">
        <title>Genomic insights into an obligate epibiotic bacterial predator: Micavibrio aeruginosavorus ARL-13.</title>
        <authorList>
            <person name="Wang Z."/>
            <person name="Kadouri D."/>
            <person name="Wu M."/>
        </authorList>
    </citation>
    <scope>NUCLEOTIDE SEQUENCE [LARGE SCALE GENOMIC DNA]</scope>
    <source>
        <strain evidence="2 3">ARL-13</strain>
    </source>
</reference>
<name>G2KLC1_MICAA</name>
<dbReference type="Proteomes" id="UP000009286">
    <property type="component" value="Chromosome"/>
</dbReference>
<dbReference type="AlphaFoldDB" id="G2KLC1"/>
<dbReference type="RefSeq" id="WP_014101580.1">
    <property type="nucleotide sequence ID" value="NC_016026.1"/>
</dbReference>
<dbReference type="EMBL" id="CP002382">
    <property type="protein sequence ID" value="AEP08357.1"/>
    <property type="molecule type" value="Genomic_DNA"/>
</dbReference>
<accession>G2KLC1</accession>
<feature type="chain" id="PRO_5003432389" evidence="1">
    <location>
        <begin position="40"/>
        <end position="160"/>
    </location>
</feature>